<dbReference type="InterPro" id="IPR037401">
    <property type="entry name" value="SnoaL-like"/>
</dbReference>
<protein>
    <submittedName>
        <fullName evidence="2">Nuclear transport factor 2 family protein</fullName>
    </submittedName>
</protein>
<dbReference type="RefSeq" id="WP_369788675.1">
    <property type="nucleotide sequence ID" value="NZ_CP165628.1"/>
</dbReference>
<dbReference type="SUPFAM" id="SSF54427">
    <property type="entry name" value="NTF2-like"/>
    <property type="match status" value="1"/>
</dbReference>
<dbReference type="AlphaFoldDB" id="A0AB39VMK7"/>
<sequence>MINTSPDYSSETPTAHLATLEGLKAFYRNMDSASLSQLPDIYHSQTVLVDPVGRHEGLPALKHYFEQLLAQTEYCRFDIQQTLTQDDEAVLFWRMTYAHPRLRKGQELTLDGTSHLRFSENRVIYQRDFYDMGAMLYEHIPLLGSVVRAVKSRLAP</sequence>
<organism evidence="2">
    <name type="scientific">Rouxiella sp. WC2420</name>
    <dbReference type="NCBI Taxonomy" id="3234145"/>
    <lineage>
        <taxon>Bacteria</taxon>
        <taxon>Pseudomonadati</taxon>
        <taxon>Pseudomonadota</taxon>
        <taxon>Gammaproteobacteria</taxon>
        <taxon>Enterobacterales</taxon>
        <taxon>Yersiniaceae</taxon>
        <taxon>Rouxiella</taxon>
    </lineage>
</organism>
<gene>
    <name evidence="2" type="ORF">AB3G37_17965</name>
</gene>
<dbReference type="Pfam" id="PF12680">
    <property type="entry name" value="SnoaL_2"/>
    <property type="match status" value="1"/>
</dbReference>
<name>A0AB39VMK7_9GAMM</name>
<dbReference type="EMBL" id="CP165628">
    <property type="protein sequence ID" value="XDU71416.1"/>
    <property type="molecule type" value="Genomic_DNA"/>
</dbReference>
<dbReference type="InterPro" id="IPR032710">
    <property type="entry name" value="NTF2-like_dom_sf"/>
</dbReference>
<feature type="domain" description="SnoaL-like" evidence="1">
    <location>
        <begin position="24"/>
        <end position="123"/>
    </location>
</feature>
<evidence type="ECO:0000259" key="1">
    <source>
        <dbReference type="Pfam" id="PF12680"/>
    </source>
</evidence>
<accession>A0AB39VMK7</accession>
<evidence type="ECO:0000313" key="2">
    <source>
        <dbReference type="EMBL" id="XDU71416.1"/>
    </source>
</evidence>
<proteinExistence type="predicted"/>
<reference evidence="2" key="1">
    <citation type="submission" date="2024-07" db="EMBL/GenBank/DDBJ databases">
        <authorList>
            <person name="Biller S.J."/>
        </authorList>
    </citation>
    <scope>NUCLEOTIDE SEQUENCE</scope>
    <source>
        <strain evidence="2">WC2420</strain>
    </source>
</reference>
<dbReference type="Gene3D" id="3.10.450.50">
    <property type="match status" value="1"/>
</dbReference>